<organism evidence="2">
    <name type="scientific">Salix viminalis</name>
    <name type="common">Common osier</name>
    <name type="synonym">Basket willow</name>
    <dbReference type="NCBI Taxonomy" id="40686"/>
    <lineage>
        <taxon>Eukaryota</taxon>
        <taxon>Viridiplantae</taxon>
        <taxon>Streptophyta</taxon>
        <taxon>Embryophyta</taxon>
        <taxon>Tracheophyta</taxon>
        <taxon>Spermatophyta</taxon>
        <taxon>Magnoliopsida</taxon>
        <taxon>eudicotyledons</taxon>
        <taxon>Gunneridae</taxon>
        <taxon>Pentapetalae</taxon>
        <taxon>rosids</taxon>
        <taxon>fabids</taxon>
        <taxon>Malpighiales</taxon>
        <taxon>Salicaceae</taxon>
        <taxon>Saliceae</taxon>
        <taxon>Salix</taxon>
    </lineage>
</organism>
<accession>A0A6N2LPX4</accession>
<evidence type="ECO:0000313" key="2">
    <source>
        <dbReference type="EMBL" id="VFU43194.1"/>
    </source>
</evidence>
<feature type="chain" id="PRO_5026889325" evidence="1">
    <location>
        <begin position="27"/>
        <end position="137"/>
    </location>
</feature>
<feature type="signal peptide" evidence="1">
    <location>
        <begin position="1"/>
        <end position="26"/>
    </location>
</feature>
<reference evidence="2" key="1">
    <citation type="submission" date="2019-03" db="EMBL/GenBank/DDBJ databases">
        <authorList>
            <person name="Mank J."/>
            <person name="Almeida P."/>
        </authorList>
    </citation>
    <scope>NUCLEOTIDE SEQUENCE</scope>
    <source>
        <strain evidence="2">78183</strain>
    </source>
</reference>
<gene>
    <name evidence="2" type="ORF">SVIM_LOCUS263021</name>
</gene>
<evidence type="ECO:0000256" key="1">
    <source>
        <dbReference type="SAM" id="SignalP"/>
    </source>
</evidence>
<dbReference type="EMBL" id="CAADRP010001596">
    <property type="protein sequence ID" value="VFU43194.1"/>
    <property type="molecule type" value="Genomic_DNA"/>
</dbReference>
<sequence length="137" mass="15619">MRNCDAGFACFCWFQWFVLFFRRCMNLNQNQDLLANCEPEFLVSTPERLLELISLNAVGHPSSESCLYSQLASQPFKVLYTKVRVALQYINVQILTRKARHTVNGVSHGFLTKEDAPIAGPLDKILEQCGHRQCLVP</sequence>
<proteinExistence type="predicted"/>
<protein>
    <submittedName>
        <fullName evidence="2">Uncharacterized protein</fullName>
    </submittedName>
</protein>
<name>A0A6N2LPX4_SALVM</name>
<keyword evidence="1" id="KW-0732">Signal</keyword>
<dbReference type="AlphaFoldDB" id="A0A6N2LPX4"/>